<reference evidence="6 7" key="1">
    <citation type="submission" date="2019-05" db="EMBL/GenBank/DDBJ databases">
        <title>Microbulbifer harenosus sp. nov., an alginate-degrading bacterium isolated from coastal sand.</title>
        <authorList>
            <person name="Huang H."/>
            <person name="Mo K."/>
            <person name="Bao S."/>
        </authorList>
    </citation>
    <scope>NUCLEOTIDE SEQUENCE [LARGE SCALE GENOMIC DNA]</scope>
    <source>
        <strain evidence="6 7">HB161719</strain>
    </source>
</reference>
<dbReference type="SUPFAM" id="SSF53300">
    <property type="entry name" value="vWA-like"/>
    <property type="match status" value="1"/>
</dbReference>
<feature type="compositionally biased region" description="Basic and acidic residues" evidence="1">
    <location>
        <begin position="635"/>
        <end position="644"/>
    </location>
</feature>
<dbReference type="PANTHER" id="PTHR45737">
    <property type="entry name" value="VON WILLEBRAND FACTOR A DOMAIN-CONTAINING PROTEIN 5A"/>
    <property type="match status" value="1"/>
</dbReference>
<dbReference type="EMBL" id="VANI01000021">
    <property type="protein sequence ID" value="TLM74465.1"/>
    <property type="molecule type" value="Genomic_DNA"/>
</dbReference>
<feature type="domain" description="VWFA" evidence="4">
    <location>
        <begin position="317"/>
        <end position="487"/>
    </location>
</feature>
<keyword evidence="3" id="KW-0732">Signal</keyword>
<dbReference type="SMART" id="SM00609">
    <property type="entry name" value="VIT"/>
    <property type="match status" value="1"/>
</dbReference>
<name>A0ABY2UDI3_9GAMM</name>
<feature type="signal peptide" evidence="3">
    <location>
        <begin position="1"/>
        <end position="27"/>
    </location>
</feature>
<dbReference type="InterPro" id="IPR002035">
    <property type="entry name" value="VWF_A"/>
</dbReference>
<evidence type="ECO:0000313" key="6">
    <source>
        <dbReference type="EMBL" id="TLM74465.1"/>
    </source>
</evidence>
<evidence type="ECO:0000259" key="5">
    <source>
        <dbReference type="PROSITE" id="PS51468"/>
    </source>
</evidence>
<dbReference type="Proteomes" id="UP000306791">
    <property type="component" value="Unassembled WGS sequence"/>
</dbReference>
<evidence type="ECO:0000313" key="7">
    <source>
        <dbReference type="Proteomes" id="UP000306791"/>
    </source>
</evidence>
<dbReference type="PANTHER" id="PTHR45737:SF6">
    <property type="entry name" value="VON WILLEBRAND FACTOR A DOMAIN-CONTAINING PROTEIN 5A"/>
    <property type="match status" value="1"/>
</dbReference>
<dbReference type="RefSeq" id="WP_138237063.1">
    <property type="nucleotide sequence ID" value="NZ_CP185860.1"/>
</dbReference>
<organism evidence="6 7">
    <name type="scientific">Microbulbifer harenosus</name>
    <dbReference type="NCBI Taxonomy" id="2576840"/>
    <lineage>
        <taxon>Bacteria</taxon>
        <taxon>Pseudomonadati</taxon>
        <taxon>Pseudomonadota</taxon>
        <taxon>Gammaproteobacteria</taxon>
        <taxon>Cellvibrionales</taxon>
        <taxon>Microbulbiferaceae</taxon>
        <taxon>Microbulbifer</taxon>
    </lineage>
</organism>
<dbReference type="Pfam" id="PF13768">
    <property type="entry name" value="VWA_3"/>
    <property type="match status" value="1"/>
</dbReference>
<dbReference type="InterPro" id="IPR036465">
    <property type="entry name" value="vWFA_dom_sf"/>
</dbReference>
<dbReference type="InterPro" id="IPR013694">
    <property type="entry name" value="VIT"/>
</dbReference>
<gene>
    <name evidence="6" type="ORF">FDY93_17630</name>
</gene>
<dbReference type="PROSITE" id="PS51468">
    <property type="entry name" value="VIT"/>
    <property type="match status" value="1"/>
</dbReference>
<keyword evidence="2" id="KW-1133">Transmembrane helix</keyword>
<dbReference type="Gene3D" id="3.40.50.410">
    <property type="entry name" value="von Willebrand factor, type A domain"/>
    <property type="match status" value="1"/>
</dbReference>
<dbReference type="SMART" id="SM00327">
    <property type="entry name" value="VWA"/>
    <property type="match status" value="1"/>
</dbReference>
<accession>A0ABY2UDI3</accession>
<keyword evidence="2" id="KW-0472">Membrane</keyword>
<sequence>MQRLRSNPIGWCVCLLLGALVPGLAMAAGLLTLANSNLPQLEIKEHHVNVVIEDGYAITEVDQTFANPHDRELEAIYSFPVPEKASVGEFTYWIDGKPVTGEVMRKQQARELYEQEKSQGRRTALTEQDEYRSFDSRVYPVLPNDTVRIRLVYIQPVHAELGIGRYVYPLEEGGVDEERMAFFTYQQHVQEAFSFKLTMRSSYPIDQFLMPAHPQAQVQRSSDQEWQVSFANSAGAAALADELGQTPEQTPASLTTATATASAFTLDKDIVAYWRHQPGLPGAVDMVTYRPEGSERGTFMLTLTPGDDLGAITHGRDWTFVLDLSGSMAGKYHSLAEGVRKGLGKLQPGDRFRMVLFNDQARDLTNGYVVVNDANVTHYLQLLEAAQPDGGTNLFAGLKAAYTGLDADRPSAVILVTDGVANVGVVAKKAFLELLEQHDIRLFTFVMGNSANRPLLEGMAKVSNGFAMNISNSDDISGRLVQAADQLRHEAYRDISLSISGNKSSIKVRDMSPAQIGSLYRGQQLIVFGHYWGDGSAKLDIKGKVSGRDVHYRSDLKFPATDTRNPELERLWAYATIEDLQSRMDYLGHDSDSEDAIVDLAVEHGLVTPYTSMVVVEEQVFEQQGIARNNKARVERERAARENRAVAPVQDNRQDSAQPAFTGNRAYPRSSGGSTGPVVILLLMILIGIRIRSRRNTTGK</sequence>
<evidence type="ECO:0000256" key="2">
    <source>
        <dbReference type="SAM" id="Phobius"/>
    </source>
</evidence>
<evidence type="ECO:0000256" key="1">
    <source>
        <dbReference type="SAM" id="MobiDB-lite"/>
    </source>
</evidence>
<evidence type="ECO:0000259" key="4">
    <source>
        <dbReference type="PROSITE" id="PS50234"/>
    </source>
</evidence>
<feature type="transmembrane region" description="Helical" evidence="2">
    <location>
        <begin position="674"/>
        <end position="691"/>
    </location>
</feature>
<evidence type="ECO:0000256" key="3">
    <source>
        <dbReference type="SAM" id="SignalP"/>
    </source>
</evidence>
<keyword evidence="2" id="KW-0812">Transmembrane</keyword>
<feature type="region of interest" description="Disordered" evidence="1">
    <location>
        <begin position="635"/>
        <end position="673"/>
    </location>
</feature>
<feature type="domain" description="VIT" evidence="5">
    <location>
        <begin position="27"/>
        <end position="155"/>
    </location>
</feature>
<dbReference type="PROSITE" id="PS50234">
    <property type="entry name" value="VWFA"/>
    <property type="match status" value="1"/>
</dbReference>
<feature type="chain" id="PRO_5045149335" evidence="3">
    <location>
        <begin position="28"/>
        <end position="700"/>
    </location>
</feature>
<proteinExistence type="predicted"/>
<comment type="caution">
    <text evidence="6">The sequence shown here is derived from an EMBL/GenBank/DDBJ whole genome shotgun (WGS) entry which is preliminary data.</text>
</comment>
<keyword evidence="7" id="KW-1185">Reference proteome</keyword>
<dbReference type="Pfam" id="PF08487">
    <property type="entry name" value="VIT"/>
    <property type="match status" value="1"/>
</dbReference>
<protein>
    <submittedName>
        <fullName evidence="6">VWA domain-containing protein</fullName>
    </submittedName>
</protein>